<dbReference type="InterPro" id="IPR019752">
    <property type="entry name" value="Pyrv/ketoisovalerate_OxRed_cat"/>
</dbReference>
<dbReference type="EMBL" id="DTGT01000225">
    <property type="protein sequence ID" value="HGH61070.1"/>
    <property type="molecule type" value="Genomic_DNA"/>
</dbReference>
<protein>
    <submittedName>
        <fullName evidence="3">Indolepyruvate ferredoxin oxidoreductase</fullName>
    </submittedName>
</protein>
<name>A0A7C4ETX5_9BACT</name>
<keyword evidence="1" id="KW-0560">Oxidoreductase</keyword>
<dbReference type="InterPro" id="IPR002869">
    <property type="entry name" value="Pyrv_flavodox_OxRed_cen"/>
</dbReference>
<dbReference type="GO" id="GO:0016903">
    <property type="term" value="F:oxidoreductase activity, acting on the aldehyde or oxo group of donors"/>
    <property type="evidence" value="ECO:0007669"/>
    <property type="project" value="InterPro"/>
</dbReference>
<dbReference type="SUPFAM" id="SSF53323">
    <property type="entry name" value="Pyruvate-ferredoxin oxidoreductase, PFOR, domain III"/>
    <property type="match status" value="1"/>
</dbReference>
<proteinExistence type="predicted"/>
<organism evidence="3">
    <name type="scientific">Desulfomonile tiedjei</name>
    <dbReference type="NCBI Taxonomy" id="2358"/>
    <lineage>
        <taxon>Bacteria</taxon>
        <taxon>Pseudomonadati</taxon>
        <taxon>Thermodesulfobacteriota</taxon>
        <taxon>Desulfomonilia</taxon>
        <taxon>Desulfomonilales</taxon>
        <taxon>Desulfomonilaceae</taxon>
        <taxon>Desulfomonile</taxon>
    </lineage>
</organism>
<dbReference type="PANTHER" id="PTHR43854">
    <property type="entry name" value="INDOLEPYRUVATE OXIDOREDUCTASE SUBUNIT IORB"/>
    <property type="match status" value="1"/>
</dbReference>
<evidence type="ECO:0000256" key="1">
    <source>
        <dbReference type="ARBA" id="ARBA00023002"/>
    </source>
</evidence>
<evidence type="ECO:0000259" key="2">
    <source>
        <dbReference type="Pfam" id="PF01558"/>
    </source>
</evidence>
<dbReference type="Gene3D" id="3.40.920.10">
    <property type="entry name" value="Pyruvate-ferredoxin oxidoreductase, PFOR, domain III"/>
    <property type="match status" value="1"/>
</dbReference>
<gene>
    <name evidence="3" type="ORF">ENV54_07220</name>
</gene>
<evidence type="ECO:0000313" key="3">
    <source>
        <dbReference type="EMBL" id="HGH61070.1"/>
    </source>
</evidence>
<sequence length="207" mass="22021">MRDPYNVVITGVGGQGNVLASLLVGAVLVDKGYKVTIGETYGASQRGGSVMSHVRISRDRQYGPLIPPGMADLVIALEPTEAARVLAQYGFDETVAVVNTRPVHPVDVISGNMQYPALDALFERIMSLSKNAYMVAATDKALEMGNAILANIILIGAVAGLGLLPIDEDDIEKAVSTYLSPNRVEMNRSAFVGGQQLVKGWACSCRN</sequence>
<feature type="domain" description="Pyruvate/ketoisovalerate oxidoreductase catalytic" evidence="2">
    <location>
        <begin position="13"/>
        <end position="191"/>
    </location>
</feature>
<comment type="caution">
    <text evidence="3">The sequence shown here is derived from an EMBL/GenBank/DDBJ whole genome shotgun (WGS) entry which is preliminary data.</text>
</comment>
<dbReference type="InterPro" id="IPR052198">
    <property type="entry name" value="IorB_Oxidoreductase"/>
</dbReference>
<dbReference type="AlphaFoldDB" id="A0A7C4ETX5"/>
<reference evidence="3" key="1">
    <citation type="journal article" date="2020" name="mSystems">
        <title>Genome- and Community-Level Interaction Insights into Carbon Utilization and Element Cycling Functions of Hydrothermarchaeota in Hydrothermal Sediment.</title>
        <authorList>
            <person name="Zhou Z."/>
            <person name="Liu Y."/>
            <person name="Xu W."/>
            <person name="Pan J."/>
            <person name="Luo Z.H."/>
            <person name="Li M."/>
        </authorList>
    </citation>
    <scope>NUCLEOTIDE SEQUENCE [LARGE SCALE GENOMIC DNA]</scope>
    <source>
        <strain evidence="3">SpSt-769</strain>
    </source>
</reference>
<dbReference type="Pfam" id="PF01558">
    <property type="entry name" value="POR"/>
    <property type="match status" value="1"/>
</dbReference>
<accession>A0A7C4ETX5</accession>
<keyword evidence="3" id="KW-0670">Pyruvate</keyword>
<dbReference type="PANTHER" id="PTHR43854:SF1">
    <property type="entry name" value="INDOLEPYRUVATE OXIDOREDUCTASE SUBUNIT IORB"/>
    <property type="match status" value="1"/>
</dbReference>